<dbReference type="PANTHER" id="PTHR46229">
    <property type="entry name" value="BOLA TRANSCRIPTION REGULATOR"/>
    <property type="match status" value="1"/>
</dbReference>
<dbReference type="InterPro" id="IPR050961">
    <property type="entry name" value="BolA/IbaG_stress_morph_reg"/>
</dbReference>
<dbReference type="PANTHER" id="PTHR46229:SF2">
    <property type="entry name" value="BOLA-LIKE PROTEIN 1"/>
    <property type="match status" value="1"/>
</dbReference>
<dbReference type="EMBL" id="VAFM01000002">
    <property type="protein sequence ID" value="TKW60963.1"/>
    <property type="molecule type" value="Genomic_DNA"/>
</dbReference>
<dbReference type="AlphaFoldDB" id="A0A6N4R695"/>
<organism evidence="3 4">
    <name type="scientific">Blastochloris viridis</name>
    <name type="common">Rhodopseudomonas viridis</name>
    <dbReference type="NCBI Taxonomy" id="1079"/>
    <lineage>
        <taxon>Bacteria</taxon>
        <taxon>Pseudomonadati</taxon>
        <taxon>Pseudomonadota</taxon>
        <taxon>Alphaproteobacteria</taxon>
        <taxon>Hyphomicrobiales</taxon>
        <taxon>Blastochloridaceae</taxon>
        <taxon>Blastochloris</taxon>
    </lineage>
</organism>
<dbReference type="Gene3D" id="3.30.300.90">
    <property type="entry name" value="BolA-like"/>
    <property type="match status" value="1"/>
</dbReference>
<evidence type="ECO:0000256" key="1">
    <source>
        <dbReference type="ARBA" id="ARBA00005578"/>
    </source>
</evidence>
<proteinExistence type="inferred from homology"/>
<name>A0A6N4R695_BLAVI</name>
<dbReference type="Proteomes" id="UP000320948">
    <property type="component" value="Unassembled WGS sequence"/>
</dbReference>
<evidence type="ECO:0000256" key="2">
    <source>
        <dbReference type="RuleBase" id="RU003860"/>
    </source>
</evidence>
<gene>
    <name evidence="3" type="ORF">DI628_05710</name>
</gene>
<protein>
    <submittedName>
        <fullName evidence="3">BolA family transcriptional regulator</fullName>
    </submittedName>
</protein>
<comment type="caution">
    <text evidence="3">The sequence shown here is derived from an EMBL/GenBank/DDBJ whole genome shotgun (WGS) entry which is preliminary data.</text>
</comment>
<comment type="similarity">
    <text evidence="1 2">Belongs to the BolA/IbaG family.</text>
</comment>
<dbReference type="SUPFAM" id="SSF82657">
    <property type="entry name" value="BolA-like"/>
    <property type="match status" value="1"/>
</dbReference>
<sequence>MTANTELAQAIQNLIRNTLPDADVFVHDPDGAHLSATVTSASFAGLTRIQQHRLVYSALGNAFENELHALQLTTRLPKAQ</sequence>
<accession>A0A6N4R695</accession>
<dbReference type="PIRSF" id="PIRSF003113">
    <property type="entry name" value="BolA"/>
    <property type="match status" value="1"/>
</dbReference>
<reference evidence="3 4" key="1">
    <citation type="journal article" date="2017" name="Nat. Commun.">
        <title>In situ click chemistry generation of cyclooxygenase-2 inhibitors.</title>
        <authorList>
            <person name="Bhardwaj A."/>
            <person name="Kaur J."/>
            <person name="Wuest M."/>
            <person name="Wuest F."/>
        </authorList>
    </citation>
    <scope>NUCLEOTIDE SEQUENCE [LARGE SCALE GENOMIC DNA]</scope>
    <source>
        <strain evidence="3">S2_018_000_R2_106</strain>
    </source>
</reference>
<dbReference type="InterPro" id="IPR036065">
    <property type="entry name" value="BolA-like_sf"/>
</dbReference>
<evidence type="ECO:0000313" key="3">
    <source>
        <dbReference type="EMBL" id="TKW60963.1"/>
    </source>
</evidence>
<evidence type="ECO:0000313" key="4">
    <source>
        <dbReference type="Proteomes" id="UP000320948"/>
    </source>
</evidence>
<dbReference type="Pfam" id="PF01722">
    <property type="entry name" value="BolA"/>
    <property type="match status" value="1"/>
</dbReference>
<dbReference type="InterPro" id="IPR002634">
    <property type="entry name" value="BolA"/>
</dbReference>